<evidence type="ECO:0000256" key="10">
    <source>
        <dbReference type="RuleBase" id="RU000577"/>
    </source>
</evidence>
<evidence type="ECO:0000256" key="8">
    <source>
        <dbReference type="HAMAP-Rule" id="MF_00377"/>
    </source>
</evidence>
<dbReference type="Gene3D" id="3.40.50.300">
    <property type="entry name" value="P-loop containing nucleotide triphosphate hydrolases"/>
    <property type="match status" value="1"/>
</dbReference>
<evidence type="ECO:0000256" key="3">
    <source>
        <dbReference type="ARBA" id="ARBA00022705"/>
    </source>
</evidence>
<evidence type="ECO:0000256" key="2">
    <source>
        <dbReference type="ARBA" id="ARBA00022490"/>
    </source>
</evidence>
<evidence type="ECO:0000313" key="15">
    <source>
        <dbReference type="Proteomes" id="UP000078228"/>
    </source>
</evidence>
<dbReference type="NCBIfam" id="TIGR00362">
    <property type="entry name" value="DnaA"/>
    <property type="match status" value="1"/>
</dbReference>
<comment type="subcellular location">
    <subcellularLocation>
        <location evidence="8">Cytoplasm</location>
    </subcellularLocation>
</comment>
<dbReference type="PROSITE" id="PS01008">
    <property type="entry name" value="DNAA"/>
    <property type="match status" value="1"/>
</dbReference>
<dbReference type="GO" id="GO:0006270">
    <property type="term" value="P:DNA replication initiation"/>
    <property type="evidence" value="ECO:0007669"/>
    <property type="project" value="UniProtKB-UniRule"/>
</dbReference>
<dbReference type="Pfam" id="PF11638">
    <property type="entry name" value="DnaA_N"/>
    <property type="match status" value="1"/>
</dbReference>
<keyword evidence="2 8" id="KW-0963">Cytoplasm</keyword>
<evidence type="ECO:0000256" key="11">
    <source>
        <dbReference type="RuleBase" id="RU004227"/>
    </source>
</evidence>
<proteinExistence type="inferred from homology"/>
<dbReference type="Gene3D" id="3.30.300.180">
    <property type="match status" value="1"/>
</dbReference>
<comment type="subunit">
    <text evidence="8">Oligomerizes as a right-handed, spiral filament on DNA at oriC.</text>
</comment>
<dbReference type="InterPro" id="IPR038454">
    <property type="entry name" value="DnaA_N_sf"/>
</dbReference>
<keyword evidence="3 8" id="KW-0235">DNA replication</keyword>
<evidence type="ECO:0000256" key="6">
    <source>
        <dbReference type="ARBA" id="ARBA00023121"/>
    </source>
</evidence>
<keyword evidence="15" id="KW-1185">Reference proteome</keyword>
<feature type="binding site" evidence="8">
    <location>
        <position position="173"/>
    </location>
    <ligand>
        <name>ATP</name>
        <dbReference type="ChEBI" id="CHEBI:30616"/>
    </ligand>
</feature>
<dbReference type="InterPro" id="IPR003593">
    <property type="entry name" value="AAA+_ATPase"/>
</dbReference>
<accession>A0A198UPV1</accession>
<dbReference type="Proteomes" id="UP000078228">
    <property type="component" value="Unassembled WGS sequence"/>
</dbReference>
<dbReference type="InterPro" id="IPR010921">
    <property type="entry name" value="Trp_repressor/repl_initiator"/>
</dbReference>
<dbReference type="SUPFAM" id="SSF48295">
    <property type="entry name" value="TrpR-like"/>
    <property type="match status" value="1"/>
</dbReference>
<keyword evidence="7 8" id="KW-0238">DNA-binding</keyword>
<dbReference type="GO" id="GO:0005524">
    <property type="term" value="F:ATP binding"/>
    <property type="evidence" value="ECO:0007669"/>
    <property type="project" value="UniProtKB-UniRule"/>
</dbReference>
<dbReference type="GO" id="GO:0008289">
    <property type="term" value="F:lipid binding"/>
    <property type="evidence" value="ECO:0007669"/>
    <property type="project" value="UniProtKB-KW"/>
</dbReference>
<dbReference type="OrthoDB" id="9807019at2"/>
<keyword evidence="4 8" id="KW-0547">Nucleotide-binding</keyword>
<dbReference type="RefSeq" id="WP_064610967.1">
    <property type="nucleotide sequence ID" value="NZ_LXHB01000076.1"/>
</dbReference>
<feature type="domain" description="AAA+ ATPase" evidence="12">
    <location>
        <begin position="160"/>
        <end position="296"/>
    </location>
</feature>
<comment type="caution">
    <text evidence="14">The sequence shown here is derived from an EMBL/GenBank/DDBJ whole genome shotgun (WGS) entry which is preliminary data.</text>
</comment>
<evidence type="ECO:0000256" key="1">
    <source>
        <dbReference type="ARBA" id="ARBA00006583"/>
    </source>
</evidence>
<dbReference type="Pfam" id="PF00308">
    <property type="entry name" value="Bac_DnaA"/>
    <property type="match status" value="1"/>
</dbReference>
<dbReference type="PRINTS" id="PR00051">
    <property type="entry name" value="DNAA"/>
</dbReference>
<dbReference type="SUPFAM" id="SSF52540">
    <property type="entry name" value="P-loop containing nucleoside triphosphate hydrolases"/>
    <property type="match status" value="1"/>
</dbReference>
<feature type="binding site" evidence="8">
    <location>
        <position position="171"/>
    </location>
    <ligand>
        <name>ATP</name>
        <dbReference type="ChEBI" id="CHEBI:30616"/>
    </ligand>
</feature>
<dbReference type="CDD" id="cd06571">
    <property type="entry name" value="Bac_DnaA_C"/>
    <property type="match status" value="1"/>
</dbReference>
<keyword evidence="5 8" id="KW-0067">ATP-binding</keyword>
<evidence type="ECO:0000256" key="4">
    <source>
        <dbReference type="ARBA" id="ARBA00022741"/>
    </source>
</evidence>
<feature type="binding site" evidence="8">
    <location>
        <position position="175"/>
    </location>
    <ligand>
        <name>ATP</name>
        <dbReference type="ChEBI" id="CHEBI:30616"/>
    </ligand>
</feature>
<evidence type="ECO:0000256" key="9">
    <source>
        <dbReference type="NCBIfam" id="TIGR00362"/>
    </source>
</evidence>
<feature type="domain" description="Chromosomal replication initiator DnaA C-terminal" evidence="13">
    <location>
        <begin position="374"/>
        <end position="443"/>
    </location>
</feature>
<gene>
    <name evidence="8" type="primary">dnaA</name>
    <name evidence="14" type="ORF">AO384_0132</name>
</gene>
<feature type="region of interest" description="Domain IV, binds dsDNA" evidence="8">
    <location>
        <begin position="346"/>
        <end position="467"/>
    </location>
</feature>
<organism evidence="14 15">
    <name type="scientific">Moraxella catarrhalis</name>
    <name type="common">Branhamella catarrhalis</name>
    <dbReference type="NCBI Taxonomy" id="480"/>
    <lineage>
        <taxon>Bacteria</taxon>
        <taxon>Pseudomonadati</taxon>
        <taxon>Pseudomonadota</taxon>
        <taxon>Gammaproteobacteria</taxon>
        <taxon>Moraxellales</taxon>
        <taxon>Moraxellaceae</taxon>
        <taxon>Moraxella</taxon>
    </lineage>
</organism>
<dbReference type="CDD" id="cd00009">
    <property type="entry name" value="AAA"/>
    <property type="match status" value="1"/>
</dbReference>
<protein>
    <recommendedName>
        <fullName evidence="8 9">Chromosomal replication initiator protein DnaA</fullName>
    </recommendedName>
</protein>
<dbReference type="AlphaFoldDB" id="A0A198UPV1"/>
<dbReference type="GO" id="GO:0006275">
    <property type="term" value="P:regulation of DNA replication"/>
    <property type="evidence" value="ECO:0007669"/>
    <property type="project" value="UniProtKB-UniRule"/>
</dbReference>
<comment type="domain">
    <text evidence="8">Domain I is involved in oligomerization and binding regulators, domain II is flexibile and of varying length in different bacteria, domain III forms the AAA+ region, while domain IV binds dsDNA.</text>
</comment>
<dbReference type="GO" id="GO:0005886">
    <property type="term" value="C:plasma membrane"/>
    <property type="evidence" value="ECO:0007669"/>
    <property type="project" value="TreeGrafter"/>
</dbReference>
<dbReference type="InterPro" id="IPR018312">
    <property type="entry name" value="Chromosome_initiator_DnaA_CS"/>
</dbReference>
<comment type="function">
    <text evidence="8 10">Plays an essential role in the initiation and regulation of chromosomal replication. ATP-DnaA binds to the origin of replication (oriC) to initiate formation of the DNA replication initiation complex once per cell cycle. Binds the DnaA box (a 9 base pair repeat at the origin) and separates the double-stranded (ds)DNA. Forms a right-handed helical filament on oriC DNA; dsDNA binds to the exterior of the filament while single-stranded (ss)DNA is stabiized in the filament's interior. The ATP-DnaA-oriC complex binds and stabilizes one strand of the AT-rich DNA unwinding element (DUE), permitting loading of DNA polymerase. After initiation quickly degrades to an ADP-DnaA complex that is not apt for DNA replication. Binds acidic phospholipids.</text>
</comment>
<dbReference type="InterPro" id="IPR027417">
    <property type="entry name" value="P-loop_NTPase"/>
</dbReference>
<dbReference type="SMART" id="SM00382">
    <property type="entry name" value="AAA"/>
    <property type="match status" value="1"/>
</dbReference>
<dbReference type="SMART" id="SM00760">
    <property type="entry name" value="Bac_DnaA_C"/>
    <property type="match status" value="1"/>
</dbReference>
<dbReference type="eggNOG" id="COG0593">
    <property type="taxonomic scope" value="Bacteria"/>
</dbReference>
<dbReference type="GO" id="GO:0003688">
    <property type="term" value="F:DNA replication origin binding"/>
    <property type="evidence" value="ECO:0007669"/>
    <property type="project" value="UniProtKB-UniRule"/>
</dbReference>
<sequence length="467" mass="52763">MSLFEDLPVQDSVSPNDLGERVWQLCLPDLQFAMADKDFRQWIAPLKAEVNDTELLLLAPNMMWVRHVKDNYLSQITDLARQHGKGAIQSVRIEMVVSTTPSDAALKKTKTNKAATKKPGIVEGLPIDPGFTFDVFVKGKSNASAYNACNELSKKDSKHNYGPIFIYGSSGLGKTHLMHAMAHRYQKYGKRFFYFTKDHFYKITLEAFRTNDIAQMEKEICQADLLIIDDVHMVSGSKAPKVTEILMKLFDAFSAGGAQKQVVLASDRPPSQMTSFGERYISRLSSCLQLSIEPPDMEMRVQILEKKAQVLNLLLPKECALYMAQNLPPDVRGLEGALKRVQLSATILRNEPVSLPLVKDAIKDQVQARARALNAESIRDLVAEYYEISPKDLMGKKRARHIARPRQMAMALIRELTRDSFPEIGQVFGGRDHTTVMHACEKIEELRAQDAKIQKDYHSLKMMLEYV</sequence>
<dbReference type="PANTHER" id="PTHR30050">
    <property type="entry name" value="CHROMOSOMAL REPLICATION INITIATOR PROTEIN DNAA"/>
    <property type="match status" value="1"/>
</dbReference>
<dbReference type="PATRIC" id="fig|480.237.peg.1775"/>
<dbReference type="Pfam" id="PF08299">
    <property type="entry name" value="Bac_DnaA_C"/>
    <property type="match status" value="1"/>
</dbReference>
<comment type="caution">
    <text evidence="8">Lacks conserved residue(s) required for the propagation of feature annotation.</text>
</comment>
<dbReference type="InterPro" id="IPR013317">
    <property type="entry name" value="DnaA_dom"/>
</dbReference>
<dbReference type="PANTHER" id="PTHR30050:SF2">
    <property type="entry name" value="CHROMOSOMAL REPLICATION INITIATOR PROTEIN DNAA"/>
    <property type="match status" value="1"/>
</dbReference>
<dbReference type="GO" id="GO:0005737">
    <property type="term" value="C:cytoplasm"/>
    <property type="evidence" value="ECO:0007669"/>
    <property type="project" value="UniProtKB-SubCell"/>
</dbReference>
<dbReference type="Gene3D" id="1.10.8.60">
    <property type="match status" value="1"/>
</dbReference>
<dbReference type="HAMAP" id="MF_00377">
    <property type="entry name" value="DnaA_bact"/>
    <property type="match status" value="1"/>
</dbReference>
<dbReference type="InterPro" id="IPR013159">
    <property type="entry name" value="DnaA_C"/>
</dbReference>
<comment type="similarity">
    <text evidence="1 8 11">Belongs to the DnaA family.</text>
</comment>
<evidence type="ECO:0000256" key="7">
    <source>
        <dbReference type="ARBA" id="ARBA00023125"/>
    </source>
</evidence>
<evidence type="ECO:0000313" key="14">
    <source>
        <dbReference type="EMBL" id="OAU98371.1"/>
    </source>
</evidence>
<reference evidence="14 15" key="1">
    <citation type="journal article" date="2016" name="Genome Biol. Evol.">
        <title>Comparative Genomic Analyses of the Moraxella catarrhalis Serosensitive and Seroresistant Lineages Demonstrate Their Independent Evolution.</title>
        <authorList>
            <person name="Earl J.P."/>
            <person name="de Vries S.P."/>
            <person name="Ahmed A."/>
            <person name="Powell E."/>
            <person name="Schultz M.P."/>
            <person name="Hermans P.W."/>
            <person name="Hill D.J."/>
            <person name="Zhou Z."/>
            <person name="Constantinidou C.I."/>
            <person name="Hu F.Z."/>
            <person name="Bootsma H.J."/>
            <person name="Ehrlich G.D."/>
        </authorList>
    </citation>
    <scope>NUCLEOTIDE SEQUENCE [LARGE SCALE GENOMIC DNA]</scope>
    <source>
        <strain evidence="14 15">Z7542</strain>
    </source>
</reference>
<dbReference type="InterPro" id="IPR020591">
    <property type="entry name" value="Chromosome_initiator_DnaA-like"/>
</dbReference>
<dbReference type="Gene3D" id="1.10.1750.10">
    <property type="match status" value="1"/>
</dbReference>
<name>A0A198UPV1_MORCA</name>
<dbReference type="InterPro" id="IPR024633">
    <property type="entry name" value="DnaA_N_dom"/>
</dbReference>
<keyword evidence="6 8" id="KW-0446">Lipid-binding</keyword>
<evidence type="ECO:0000259" key="12">
    <source>
        <dbReference type="SMART" id="SM00382"/>
    </source>
</evidence>
<dbReference type="EMBL" id="LXHC01000002">
    <property type="protein sequence ID" value="OAU98371.1"/>
    <property type="molecule type" value="Genomic_DNA"/>
</dbReference>
<evidence type="ECO:0000256" key="5">
    <source>
        <dbReference type="ARBA" id="ARBA00022840"/>
    </source>
</evidence>
<evidence type="ECO:0000259" key="13">
    <source>
        <dbReference type="SMART" id="SM00760"/>
    </source>
</evidence>
<dbReference type="InterPro" id="IPR001957">
    <property type="entry name" value="Chromosome_initiator_DnaA"/>
</dbReference>
<feature type="region of interest" description="Domain I, interacts with DnaA modulators" evidence="8">
    <location>
        <begin position="1"/>
        <end position="99"/>
    </location>
</feature>
<feature type="binding site" evidence="8">
    <location>
        <position position="174"/>
    </location>
    <ligand>
        <name>ATP</name>
        <dbReference type="ChEBI" id="CHEBI:30616"/>
    </ligand>
</feature>